<proteinExistence type="inferred from homology"/>
<evidence type="ECO:0000256" key="1">
    <source>
        <dbReference type="ARBA" id="ARBA00006100"/>
    </source>
</evidence>
<dbReference type="InterPro" id="IPR007197">
    <property type="entry name" value="rSAM"/>
</dbReference>
<dbReference type="InterPro" id="IPR013785">
    <property type="entry name" value="Aldolase_TIM"/>
</dbReference>
<evidence type="ECO:0000259" key="10">
    <source>
        <dbReference type="PROSITE" id="PS51918"/>
    </source>
</evidence>
<evidence type="ECO:0000256" key="4">
    <source>
        <dbReference type="ARBA" id="ARBA00022691"/>
    </source>
</evidence>
<dbReference type="SFLD" id="SFLDF00562">
    <property type="entry name" value="HemN-like__clustered_with_heat"/>
    <property type="match status" value="1"/>
</dbReference>
<comment type="caution">
    <text evidence="11">The sequence shown here is derived from an EMBL/GenBank/DDBJ whole genome shotgun (WGS) entry which is preliminary data.</text>
</comment>
<reference evidence="11 12" key="1">
    <citation type="journal article" date="2005" name="Int. J. Syst. Evol. Microbiol.">
        <title>Bacillus cibi sp. nov., isolated from jeotgal, a traditional Korean fermented seafood.</title>
        <authorList>
            <person name="Yoon J.H."/>
            <person name="Lee C.H."/>
            <person name="Oh T.K."/>
        </authorList>
    </citation>
    <scope>NUCLEOTIDE SEQUENCE [LARGE SCALE GENOMIC DNA]</scope>
    <source>
        <strain evidence="11 12">DSM 16189</strain>
    </source>
</reference>
<keyword evidence="8 9" id="KW-0143">Chaperone</keyword>
<evidence type="ECO:0000256" key="6">
    <source>
        <dbReference type="ARBA" id="ARBA00023004"/>
    </source>
</evidence>
<comment type="similarity">
    <text evidence="1">Belongs to the anaerobic coproporphyrinogen-III oxidase family. HemW subfamily.</text>
</comment>
<comment type="subcellular location">
    <subcellularLocation>
        <location evidence="9">Cytoplasm</location>
    </subcellularLocation>
</comment>
<dbReference type="InterPro" id="IPR058240">
    <property type="entry name" value="rSAM_sf"/>
</dbReference>
<organism evidence="11 12">
    <name type="scientific">Metabacillus indicus</name>
    <name type="common">Bacillus indicus</name>
    <dbReference type="NCBI Taxonomy" id="246786"/>
    <lineage>
        <taxon>Bacteria</taxon>
        <taxon>Bacillati</taxon>
        <taxon>Bacillota</taxon>
        <taxon>Bacilli</taxon>
        <taxon>Bacillales</taxon>
        <taxon>Bacillaceae</taxon>
        <taxon>Metabacillus</taxon>
    </lineage>
</organism>
<keyword evidence="4 9" id="KW-0949">S-adenosyl-L-methionine</keyword>
<evidence type="ECO:0000256" key="9">
    <source>
        <dbReference type="RuleBase" id="RU364116"/>
    </source>
</evidence>
<dbReference type="SFLD" id="SFLDG01082">
    <property type="entry name" value="B12-binding_domain_containing"/>
    <property type="match status" value="1"/>
</dbReference>
<keyword evidence="9" id="KW-0004">4Fe-4S</keyword>
<dbReference type="EMBL" id="JNVC02000005">
    <property type="protein sequence ID" value="KEZ51768.1"/>
    <property type="molecule type" value="Genomic_DNA"/>
</dbReference>
<dbReference type="GO" id="GO:0005737">
    <property type="term" value="C:cytoplasm"/>
    <property type="evidence" value="ECO:0007669"/>
    <property type="project" value="UniProtKB-SubCell"/>
</dbReference>
<dbReference type="SFLD" id="SFLDS00029">
    <property type="entry name" value="Radical_SAM"/>
    <property type="match status" value="1"/>
</dbReference>
<dbReference type="PROSITE" id="PS51918">
    <property type="entry name" value="RADICAL_SAM"/>
    <property type="match status" value="1"/>
</dbReference>
<dbReference type="RefSeq" id="WP_029566734.1">
    <property type="nucleotide sequence ID" value="NZ_JNVC02000005.1"/>
</dbReference>
<feature type="domain" description="Radical SAM core" evidence="10">
    <location>
        <begin position="1"/>
        <end position="233"/>
    </location>
</feature>
<evidence type="ECO:0000313" key="11">
    <source>
        <dbReference type="EMBL" id="KEZ51768.1"/>
    </source>
</evidence>
<keyword evidence="7 9" id="KW-0411">Iron-sulfur</keyword>
<dbReference type="SFLD" id="SFLDG01065">
    <property type="entry name" value="anaerobic_coproporphyrinogen-I"/>
    <property type="match status" value="1"/>
</dbReference>
<gene>
    <name evidence="11" type="ORF">GS18_0211655</name>
</gene>
<dbReference type="STRING" id="246786.GS18_0211655"/>
<dbReference type="InterPro" id="IPR006638">
    <property type="entry name" value="Elp3/MiaA/NifB-like_rSAM"/>
</dbReference>
<dbReference type="GO" id="GO:0046872">
    <property type="term" value="F:metal ion binding"/>
    <property type="evidence" value="ECO:0007669"/>
    <property type="project" value="UniProtKB-UniRule"/>
</dbReference>
<dbReference type="OrthoDB" id="9808022at2"/>
<dbReference type="InterPro" id="IPR034505">
    <property type="entry name" value="Coproporphyrinogen-III_oxidase"/>
</dbReference>
<dbReference type="PANTHER" id="PTHR13932:SF5">
    <property type="entry name" value="RADICAL S-ADENOSYL METHIONINE DOMAIN-CONTAINING PROTEIN 1, MITOCHONDRIAL"/>
    <property type="match status" value="1"/>
</dbReference>
<keyword evidence="5 9" id="KW-0479">Metal-binding</keyword>
<accession>A0A084GWQ6</accession>
<dbReference type="InterPro" id="IPR010723">
    <property type="entry name" value="HemN_C"/>
</dbReference>
<dbReference type="InterPro" id="IPR004559">
    <property type="entry name" value="HemW-like"/>
</dbReference>
<dbReference type="Pfam" id="PF04055">
    <property type="entry name" value="Radical_SAM"/>
    <property type="match status" value="1"/>
</dbReference>
<keyword evidence="9" id="KW-0963">Cytoplasm</keyword>
<dbReference type="GO" id="GO:0004109">
    <property type="term" value="F:coproporphyrinogen oxidase activity"/>
    <property type="evidence" value="ECO:0007669"/>
    <property type="project" value="InterPro"/>
</dbReference>
<evidence type="ECO:0000313" key="12">
    <source>
        <dbReference type="Proteomes" id="UP000028549"/>
    </source>
</evidence>
<sequence length="385" mass="43564">MVQAAYFHIPFCEQICHYCDFNKVFLKNQPVDEYLDSMHKEMKNTVKKTPADRLKTIFIGGGTPTALNEFQMEKLLTSIAEEFPVGGLHEYAAEANPGEVSLEKLKIMKELGVNRLSFGVQTFNDRLLEKIGRSHRSLDVMKTIGLAEKAGFDNISIDLMYGLPGQTIDDFKETLHTAFSLDVQHYSSYSLIVEPKTVFYNLMSKGKLHLPPQEEEAAMYELLMEEMDKHGFAQYEISNFAKPGYESMHNLTYWNNEEYFGIGAGAHSYGGGVRRANAGPLKKYMSLVEEEGFPYTSEHIVSKAEAMEEEMFLGLRKSAGVSRARFYEKFGMRMEQVFGQQIKEQIANGLIEENGDFLSLTHKGKLLGNEVFQAFLGVIPEKDGQ</sequence>
<evidence type="ECO:0000256" key="8">
    <source>
        <dbReference type="ARBA" id="ARBA00023186"/>
    </source>
</evidence>
<dbReference type="GO" id="GO:0006779">
    <property type="term" value="P:porphyrin-containing compound biosynthetic process"/>
    <property type="evidence" value="ECO:0007669"/>
    <property type="project" value="InterPro"/>
</dbReference>
<dbReference type="PANTHER" id="PTHR13932">
    <property type="entry name" value="COPROPORPHYRINIGEN III OXIDASE"/>
    <property type="match status" value="1"/>
</dbReference>
<keyword evidence="3 9" id="KW-0349">Heme</keyword>
<dbReference type="Proteomes" id="UP000028549">
    <property type="component" value="Unassembled WGS sequence"/>
</dbReference>
<keyword evidence="12" id="KW-1185">Reference proteome</keyword>
<dbReference type="SUPFAM" id="SSF102114">
    <property type="entry name" value="Radical SAM enzymes"/>
    <property type="match status" value="1"/>
</dbReference>
<dbReference type="SMART" id="SM00729">
    <property type="entry name" value="Elp3"/>
    <property type="match status" value="1"/>
</dbReference>
<dbReference type="GO" id="GO:0051539">
    <property type="term" value="F:4 iron, 4 sulfur cluster binding"/>
    <property type="evidence" value="ECO:0007669"/>
    <property type="project" value="UniProtKB-UniRule"/>
</dbReference>
<dbReference type="NCBIfam" id="TIGR00539">
    <property type="entry name" value="hemN_rel"/>
    <property type="match status" value="1"/>
</dbReference>
<dbReference type="AlphaFoldDB" id="A0A084GWQ6"/>
<protein>
    <recommendedName>
        <fullName evidence="2 9">Heme chaperone HemW</fullName>
    </recommendedName>
</protein>
<dbReference type="SFLD" id="SFLDF00288">
    <property type="entry name" value="HemN-like__clustered_with_nucl"/>
    <property type="match status" value="1"/>
</dbReference>
<keyword evidence="6 9" id="KW-0408">Iron</keyword>
<evidence type="ECO:0000256" key="2">
    <source>
        <dbReference type="ARBA" id="ARBA00017228"/>
    </source>
</evidence>
<name>A0A084GWQ6_METID</name>
<evidence type="ECO:0000256" key="5">
    <source>
        <dbReference type="ARBA" id="ARBA00022723"/>
    </source>
</evidence>
<dbReference type="Pfam" id="PF06969">
    <property type="entry name" value="HemN_C"/>
    <property type="match status" value="1"/>
</dbReference>
<dbReference type="Gene3D" id="3.20.20.70">
    <property type="entry name" value="Aldolase class I"/>
    <property type="match status" value="1"/>
</dbReference>
<comment type="function">
    <text evidence="9">Probably acts as a heme chaperone, transferring heme to an unknown acceptor. Binds one molecule of heme per monomer, possibly covalently. Binds 1 [4Fe-4S] cluster. The cluster is coordinated with 3 cysteines and an exchangeable S-adenosyl-L-methionine.</text>
</comment>
<evidence type="ECO:0000256" key="7">
    <source>
        <dbReference type="ARBA" id="ARBA00023014"/>
    </source>
</evidence>
<evidence type="ECO:0000256" key="3">
    <source>
        <dbReference type="ARBA" id="ARBA00022617"/>
    </source>
</evidence>
<keyword evidence="11" id="KW-0560">Oxidoreductase</keyword>
<dbReference type="CDD" id="cd01335">
    <property type="entry name" value="Radical_SAM"/>
    <property type="match status" value="1"/>
</dbReference>